<dbReference type="InterPro" id="IPR000182">
    <property type="entry name" value="GNAT_dom"/>
</dbReference>
<dbReference type="CDD" id="cd04301">
    <property type="entry name" value="NAT_SF"/>
    <property type="match status" value="1"/>
</dbReference>
<name>A0A089YJ47_9PSED</name>
<evidence type="ECO:0000259" key="1">
    <source>
        <dbReference type="PROSITE" id="PS51186"/>
    </source>
</evidence>
<reference evidence="2 3" key="1">
    <citation type="submission" date="2014-09" db="EMBL/GenBank/DDBJ databases">
        <authorList>
            <person name="Chan K.-G."/>
        </authorList>
    </citation>
    <scope>NUCLEOTIDE SEQUENCE [LARGE SCALE GENOMIC DNA]</scope>
    <source>
        <strain evidence="2 3">ND07</strain>
    </source>
</reference>
<evidence type="ECO:0000313" key="3">
    <source>
        <dbReference type="Proteomes" id="UP000029493"/>
    </source>
</evidence>
<sequence length="137" mass="15195">MAQYRCEPLAQAHRRLLQQFYRIHGSAMRPSGEAQLWVARKPQIIAGLSLAPVADGHWLTGLFVDPAHRGRGIARALVDAAQAHGQGPTWLFCAPDLQRFYEGMGFAAACALPEALNNRLQRYQRSKTLVALHRPGL</sequence>
<accession>A0A089YJ47</accession>
<dbReference type="AlphaFoldDB" id="A0A089YJ47"/>
<gene>
    <name evidence="2" type="ORF">LK03_21535</name>
</gene>
<evidence type="ECO:0000313" key="2">
    <source>
        <dbReference type="EMBL" id="AIR91678.1"/>
    </source>
</evidence>
<dbReference type="InterPro" id="IPR016181">
    <property type="entry name" value="Acyl_CoA_acyltransferase"/>
</dbReference>
<feature type="domain" description="N-acetyltransferase" evidence="1">
    <location>
        <begin position="1"/>
        <end position="130"/>
    </location>
</feature>
<dbReference type="EMBL" id="CP009455">
    <property type="protein sequence ID" value="AIR91678.1"/>
    <property type="molecule type" value="Genomic_DNA"/>
</dbReference>
<protein>
    <recommendedName>
        <fullName evidence="1">N-acetyltransferase domain-containing protein</fullName>
    </recommendedName>
</protein>
<keyword evidence="3" id="KW-1185">Reference proteome</keyword>
<dbReference type="PROSITE" id="PS51186">
    <property type="entry name" value="GNAT"/>
    <property type="match status" value="1"/>
</dbReference>
<dbReference type="Gene3D" id="3.40.630.30">
    <property type="match status" value="1"/>
</dbReference>
<dbReference type="KEGG" id="psw:LK03_21535"/>
<dbReference type="SUPFAM" id="SSF55729">
    <property type="entry name" value="Acyl-CoA N-acyltransferases (Nat)"/>
    <property type="match status" value="1"/>
</dbReference>
<dbReference type="GO" id="GO:0016747">
    <property type="term" value="F:acyltransferase activity, transferring groups other than amino-acyl groups"/>
    <property type="evidence" value="ECO:0007669"/>
    <property type="project" value="InterPro"/>
</dbReference>
<dbReference type="eggNOG" id="COG0456">
    <property type="taxonomic scope" value="Bacteria"/>
</dbReference>
<dbReference type="STRING" id="157783.LK03_21535"/>
<organism evidence="2 3">
    <name type="scientific">Pseudomonas cremoricolorata</name>
    <dbReference type="NCBI Taxonomy" id="157783"/>
    <lineage>
        <taxon>Bacteria</taxon>
        <taxon>Pseudomonadati</taxon>
        <taxon>Pseudomonadota</taxon>
        <taxon>Gammaproteobacteria</taxon>
        <taxon>Pseudomonadales</taxon>
        <taxon>Pseudomonadaceae</taxon>
        <taxon>Pseudomonas</taxon>
    </lineage>
</organism>
<proteinExistence type="predicted"/>
<dbReference type="Proteomes" id="UP000029493">
    <property type="component" value="Chromosome"/>
</dbReference>
<dbReference type="Pfam" id="PF13508">
    <property type="entry name" value="Acetyltransf_7"/>
    <property type="match status" value="1"/>
</dbReference>